<dbReference type="AlphaFoldDB" id="A0A0F9EGM9"/>
<dbReference type="EMBL" id="LAZR01037088">
    <property type="protein sequence ID" value="KKL23138.1"/>
    <property type="molecule type" value="Genomic_DNA"/>
</dbReference>
<gene>
    <name evidence="1" type="ORF">LCGC14_2428410</name>
</gene>
<reference evidence="1" key="1">
    <citation type="journal article" date="2015" name="Nature">
        <title>Complex archaea that bridge the gap between prokaryotes and eukaryotes.</title>
        <authorList>
            <person name="Spang A."/>
            <person name="Saw J.H."/>
            <person name="Jorgensen S.L."/>
            <person name="Zaremba-Niedzwiedzka K."/>
            <person name="Martijn J."/>
            <person name="Lind A.E."/>
            <person name="van Eijk R."/>
            <person name="Schleper C."/>
            <person name="Guy L."/>
            <person name="Ettema T.J."/>
        </authorList>
    </citation>
    <scope>NUCLEOTIDE SEQUENCE</scope>
</reference>
<accession>A0A0F9EGM9</accession>
<organism evidence="1">
    <name type="scientific">marine sediment metagenome</name>
    <dbReference type="NCBI Taxonomy" id="412755"/>
    <lineage>
        <taxon>unclassified sequences</taxon>
        <taxon>metagenomes</taxon>
        <taxon>ecological metagenomes</taxon>
    </lineage>
</organism>
<feature type="non-terminal residue" evidence="1">
    <location>
        <position position="1"/>
    </location>
</feature>
<name>A0A0F9EGM9_9ZZZZ</name>
<evidence type="ECO:0000313" key="1">
    <source>
        <dbReference type="EMBL" id="KKL23138.1"/>
    </source>
</evidence>
<comment type="caution">
    <text evidence="1">The sequence shown here is derived from an EMBL/GenBank/DDBJ whole genome shotgun (WGS) entry which is preliminary data.</text>
</comment>
<proteinExistence type="predicted"/>
<sequence>RDLRLDKGQVAIAVKVDFLIDGGDEPKPRK</sequence>
<protein>
    <submittedName>
        <fullName evidence="1">Uncharacterized protein</fullName>
    </submittedName>
</protein>